<feature type="binding site" evidence="8">
    <location>
        <position position="170"/>
    </location>
    <ligand>
        <name>Mg(2+)</name>
        <dbReference type="ChEBI" id="CHEBI:18420"/>
    </ligand>
</feature>
<evidence type="ECO:0000256" key="1">
    <source>
        <dbReference type="ARBA" id="ARBA00005859"/>
    </source>
</evidence>
<dbReference type="Proteomes" id="UP000262325">
    <property type="component" value="Unassembled WGS sequence"/>
</dbReference>
<evidence type="ECO:0000313" key="13">
    <source>
        <dbReference type="Proteomes" id="UP000262325"/>
    </source>
</evidence>
<dbReference type="PANTHER" id="PTHR23090:SF9">
    <property type="entry name" value="GLUTAMINE-DEPENDENT NAD(+) SYNTHETASE"/>
    <property type="match status" value="1"/>
</dbReference>
<keyword evidence="2 8" id="KW-0436">Ligase</keyword>
<keyword evidence="7 8" id="KW-0520">NAD</keyword>
<dbReference type="RefSeq" id="WP_273266091.1">
    <property type="nucleotide sequence ID" value="NZ_JAAZVV010000051.1"/>
</dbReference>
<dbReference type="UniPathway" id="UPA00253">
    <property type="reaction ID" value="UER00333"/>
</dbReference>
<name>A0A3D5QBI2_FLESI</name>
<dbReference type="GO" id="GO:0046872">
    <property type="term" value="F:metal ion binding"/>
    <property type="evidence" value="ECO:0007669"/>
    <property type="project" value="UniProtKB-KW"/>
</dbReference>
<comment type="caution">
    <text evidence="8">Lacks conserved residue(s) required for the propagation of feature annotation.</text>
</comment>
<keyword evidence="4 8" id="KW-0547">Nucleotide-binding</keyword>
<dbReference type="InterPro" id="IPR003694">
    <property type="entry name" value="NAD_synthase"/>
</dbReference>
<gene>
    <name evidence="8 12" type="primary">nadE</name>
    <name evidence="12" type="ORF">DHM44_05915</name>
</gene>
<feature type="binding site" description="in other chain" evidence="8">
    <location>
        <position position="145"/>
    </location>
    <ligand>
        <name>deamido-NAD(+)</name>
        <dbReference type="ChEBI" id="CHEBI:58437"/>
        <note>ligand shared between two neighboring subunits</note>
    </ligand>
</feature>
<evidence type="ECO:0000256" key="4">
    <source>
        <dbReference type="ARBA" id="ARBA00022741"/>
    </source>
</evidence>
<feature type="domain" description="NAD/GMP synthase" evidence="11">
    <location>
        <begin position="135"/>
        <end position="265"/>
    </location>
</feature>
<protein>
    <recommendedName>
        <fullName evidence="8 10">NH(3)-dependent NAD(+) synthetase</fullName>
        <ecNumber evidence="8 10">6.3.1.5</ecNumber>
    </recommendedName>
</protein>
<comment type="catalytic activity">
    <reaction evidence="8 10">
        <text>deamido-NAD(+) + NH4(+) + ATP = AMP + diphosphate + NAD(+) + H(+)</text>
        <dbReference type="Rhea" id="RHEA:21188"/>
        <dbReference type="ChEBI" id="CHEBI:15378"/>
        <dbReference type="ChEBI" id="CHEBI:28938"/>
        <dbReference type="ChEBI" id="CHEBI:30616"/>
        <dbReference type="ChEBI" id="CHEBI:33019"/>
        <dbReference type="ChEBI" id="CHEBI:57540"/>
        <dbReference type="ChEBI" id="CHEBI:58437"/>
        <dbReference type="ChEBI" id="CHEBI:456215"/>
        <dbReference type="EC" id="6.3.1.5"/>
    </reaction>
</comment>
<keyword evidence="6 8" id="KW-0460">Magnesium</keyword>
<evidence type="ECO:0000256" key="8">
    <source>
        <dbReference type="HAMAP-Rule" id="MF_00193"/>
    </source>
</evidence>
<dbReference type="GO" id="GO:0008795">
    <property type="term" value="F:NAD+ synthase activity"/>
    <property type="evidence" value="ECO:0007669"/>
    <property type="project" value="UniProtKB-UniRule"/>
</dbReference>
<evidence type="ECO:0000256" key="2">
    <source>
        <dbReference type="ARBA" id="ARBA00022598"/>
    </source>
</evidence>
<dbReference type="PANTHER" id="PTHR23090">
    <property type="entry name" value="NH 3 /GLUTAMINE-DEPENDENT NAD + SYNTHETASE"/>
    <property type="match status" value="1"/>
</dbReference>
<dbReference type="GO" id="GO:0005524">
    <property type="term" value="F:ATP binding"/>
    <property type="evidence" value="ECO:0007669"/>
    <property type="project" value="UniProtKB-UniRule"/>
</dbReference>
<dbReference type="GO" id="GO:0004359">
    <property type="term" value="F:glutaminase activity"/>
    <property type="evidence" value="ECO:0007669"/>
    <property type="project" value="InterPro"/>
</dbReference>
<dbReference type="EC" id="6.3.1.5" evidence="8 10"/>
<feature type="binding site" evidence="8">
    <location>
        <position position="30"/>
    </location>
    <ligand>
        <name>Mg(2+)</name>
        <dbReference type="ChEBI" id="CHEBI:18420"/>
    </ligand>
</feature>
<feature type="binding site" evidence="8">
    <location>
        <position position="194"/>
    </location>
    <ligand>
        <name>ATP</name>
        <dbReference type="ChEBI" id="CHEBI:30616"/>
    </ligand>
</feature>
<evidence type="ECO:0000259" key="11">
    <source>
        <dbReference type="Pfam" id="PF02540"/>
    </source>
</evidence>
<organism evidence="12 13">
    <name type="scientific">Flexistipes sinusarabici</name>
    <dbReference type="NCBI Taxonomy" id="2352"/>
    <lineage>
        <taxon>Bacteria</taxon>
        <taxon>Pseudomonadati</taxon>
        <taxon>Deferribacterota</taxon>
        <taxon>Deferribacteres</taxon>
        <taxon>Deferribacterales</taxon>
        <taxon>Flexistipitaceae</taxon>
        <taxon>Flexistipes</taxon>
    </lineage>
</organism>
<dbReference type="GO" id="GO:0005737">
    <property type="term" value="C:cytoplasm"/>
    <property type="evidence" value="ECO:0007669"/>
    <property type="project" value="InterPro"/>
</dbReference>
<dbReference type="SUPFAM" id="SSF52402">
    <property type="entry name" value="Adenine nucleotide alpha hydrolases-like"/>
    <property type="match status" value="1"/>
</dbReference>
<dbReference type="InterPro" id="IPR022926">
    <property type="entry name" value="NH(3)-dep_NAD(+)_synth"/>
</dbReference>
<dbReference type="Gene3D" id="3.40.50.620">
    <property type="entry name" value="HUPs"/>
    <property type="match status" value="1"/>
</dbReference>
<evidence type="ECO:0000256" key="10">
    <source>
        <dbReference type="RuleBase" id="RU003812"/>
    </source>
</evidence>
<evidence type="ECO:0000256" key="7">
    <source>
        <dbReference type="ARBA" id="ARBA00023027"/>
    </source>
</evidence>
<keyword evidence="5 8" id="KW-0067">ATP-binding</keyword>
<evidence type="ECO:0000256" key="9">
    <source>
        <dbReference type="RuleBase" id="RU003811"/>
    </source>
</evidence>
<dbReference type="AlphaFoldDB" id="A0A3D5QBI2"/>
<evidence type="ECO:0000256" key="5">
    <source>
        <dbReference type="ARBA" id="ARBA00022840"/>
    </source>
</evidence>
<dbReference type="HAMAP" id="MF_00193">
    <property type="entry name" value="NadE_ammonia_dep"/>
    <property type="match status" value="1"/>
</dbReference>
<keyword evidence="3 8" id="KW-0479">Metal-binding</keyword>
<dbReference type="GO" id="GO:0003952">
    <property type="term" value="F:NAD+ synthase (glutamine-hydrolyzing) activity"/>
    <property type="evidence" value="ECO:0007669"/>
    <property type="project" value="InterPro"/>
</dbReference>
<comment type="caution">
    <text evidence="12">The sequence shown here is derived from an EMBL/GenBank/DDBJ whole genome shotgun (WGS) entry which is preliminary data.</text>
</comment>
<feature type="binding site" description="in other chain" evidence="8">
    <location>
        <position position="178"/>
    </location>
    <ligand>
        <name>deamido-NAD(+)</name>
        <dbReference type="ChEBI" id="CHEBI:58437"/>
        <note>ligand shared between two neighboring subunits</note>
    </ligand>
</feature>
<dbReference type="CDD" id="cd00553">
    <property type="entry name" value="NAD_synthase"/>
    <property type="match status" value="1"/>
</dbReference>
<feature type="binding site" evidence="8">
    <location>
        <position position="185"/>
    </location>
    <ligand>
        <name>deamido-NAD(+)</name>
        <dbReference type="ChEBI" id="CHEBI:58437"/>
        <note>ligand shared between two neighboring subunits</note>
    </ligand>
</feature>
<sequence>MKDEIIDFIKTCVEKYEYEGAVIGISGGLDSAVTAKLAADALGKTRVLGLLMPERDSARETLNDAEEVCDFIGIERIVKPVTKGLKAIGVYGLEHSTRFVPRKIQELYVKKRIESTEGDVYLKDLRNEGDEDFRKGLAYYRAKHRMRMVCLYLEAEQRNYAVLGATNRTEYETGFFVKWGDDSSDIEPILHLYKKQVYELAEQIGIPEKIRNKPPSPDLIPGVTDEQMLKMSYEELDSILSAMDRGENLSNFDTVKVDRVKKLKNNTAKRKVKNLSLLNR</sequence>
<dbReference type="Pfam" id="PF02540">
    <property type="entry name" value="NAD_synthase"/>
    <property type="match status" value="2"/>
</dbReference>
<evidence type="ECO:0000256" key="6">
    <source>
        <dbReference type="ARBA" id="ARBA00022842"/>
    </source>
</evidence>
<feature type="binding site" evidence="8">
    <location>
        <position position="216"/>
    </location>
    <ligand>
        <name>ATP</name>
        <dbReference type="ChEBI" id="CHEBI:30616"/>
    </ligand>
</feature>
<reference evidence="12 13" key="1">
    <citation type="journal article" date="2018" name="Nat. Biotechnol.">
        <title>A standardized bacterial taxonomy based on genome phylogeny substantially revises the tree of life.</title>
        <authorList>
            <person name="Parks D.H."/>
            <person name="Chuvochina M."/>
            <person name="Waite D.W."/>
            <person name="Rinke C."/>
            <person name="Skarshewski A."/>
            <person name="Chaumeil P.A."/>
            <person name="Hugenholtz P."/>
        </authorList>
    </citation>
    <scope>NUCLEOTIDE SEQUENCE [LARGE SCALE GENOMIC DNA]</scope>
    <source>
        <strain evidence="12">UBA8672</strain>
    </source>
</reference>
<evidence type="ECO:0000313" key="12">
    <source>
        <dbReference type="EMBL" id="HCW93197.1"/>
    </source>
</evidence>
<feature type="binding site" evidence="8">
    <location>
        <begin position="24"/>
        <end position="31"/>
    </location>
    <ligand>
        <name>ATP</name>
        <dbReference type="ChEBI" id="CHEBI:30616"/>
    </ligand>
</feature>
<dbReference type="EMBL" id="DPPF01000116">
    <property type="protein sequence ID" value="HCW93197.1"/>
    <property type="molecule type" value="Genomic_DNA"/>
</dbReference>
<comment type="pathway">
    <text evidence="8">Cofactor biosynthesis; NAD(+) biosynthesis; NAD(+) from deamido-NAD(+) (ammonia route): step 1/1.</text>
</comment>
<dbReference type="GO" id="GO:0009435">
    <property type="term" value="P:NAD+ biosynthetic process"/>
    <property type="evidence" value="ECO:0007669"/>
    <property type="project" value="UniProtKB-UniRule"/>
</dbReference>
<dbReference type="InterPro" id="IPR014729">
    <property type="entry name" value="Rossmann-like_a/b/a_fold"/>
</dbReference>
<evidence type="ECO:0000256" key="3">
    <source>
        <dbReference type="ARBA" id="ARBA00022723"/>
    </source>
</evidence>
<proteinExistence type="inferred from homology"/>
<accession>A0A3D5QBI2</accession>
<feature type="domain" description="NAD/GMP synthase" evidence="11">
    <location>
        <begin position="4"/>
        <end position="89"/>
    </location>
</feature>
<comment type="similarity">
    <text evidence="1 8 9">Belongs to the NAD synthetase family.</text>
</comment>
<comment type="function">
    <text evidence="8">Catalyzes the ATP-dependent amidation of deamido-NAD to form NAD. Uses ammonia as a nitrogen source.</text>
</comment>
<comment type="subunit">
    <text evidence="8">Homodimer.</text>
</comment>
<dbReference type="InterPro" id="IPR022310">
    <property type="entry name" value="NAD/GMP_synthase"/>
</dbReference>
<dbReference type="NCBIfam" id="TIGR00552">
    <property type="entry name" value="nadE"/>
    <property type="match status" value="1"/>
</dbReference>